<dbReference type="EMBL" id="CAXKWB010017960">
    <property type="protein sequence ID" value="CAL4119939.1"/>
    <property type="molecule type" value="Genomic_DNA"/>
</dbReference>
<feature type="chain" id="PRO_5043449855" evidence="1">
    <location>
        <begin position="22"/>
        <end position="138"/>
    </location>
</feature>
<name>A0AAV2RBB0_MEGNR</name>
<comment type="caution">
    <text evidence="2">The sequence shown here is derived from an EMBL/GenBank/DDBJ whole genome shotgun (WGS) entry which is preliminary data.</text>
</comment>
<protein>
    <submittedName>
        <fullName evidence="2">Uncharacterized protein</fullName>
    </submittedName>
</protein>
<gene>
    <name evidence="2" type="ORF">MNOR_LOCUS21900</name>
</gene>
<evidence type="ECO:0000313" key="3">
    <source>
        <dbReference type="Proteomes" id="UP001497623"/>
    </source>
</evidence>
<evidence type="ECO:0000256" key="1">
    <source>
        <dbReference type="SAM" id="SignalP"/>
    </source>
</evidence>
<sequence length="138" mass="14645">LFLILLSVLGSLLFLPSSSSSSPPLDIVFPSLPDLLPSPYLLPSPADLFPSLPDLFPSLPGIILPSMLDLFSSIPALFLSPELLSSYSSILSVLGIVKISFDSFSKDGISLSASLILFSLSLSSFNLLSLSSFLRPSL</sequence>
<feature type="non-terminal residue" evidence="2">
    <location>
        <position position="1"/>
    </location>
</feature>
<dbReference type="AlphaFoldDB" id="A0AAV2RBB0"/>
<dbReference type="Proteomes" id="UP001497623">
    <property type="component" value="Unassembled WGS sequence"/>
</dbReference>
<feature type="signal peptide" evidence="1">
    <location>
        <begin position="1"/>
        <end position="21"/>
    </location>
</feature>
<proteinExistence type="predicted"/>
<organism evidence="2 3">
    <name type="scientific">Meganyctiphanes norvegica</name>
    <name type="common">Northern krill</name>
    <name type="synonym">Thysanopoda norvegica</name>
    <dbReference type="NCBI Taxonomy" id="48144"/>
    <lineage>
        <taxon>Eukaryota</taxon>
        <taxon>Metazoa</taxon>
        <taxon>Ecdysozoa</taxon>
        <taxon>Arthropoda</taxon>
        <taxon>Crustacea</taxon>
        <taxon>Multicrustacea</taxon>
        <taxon>Malacostraca</taxon>
        <taxon>Eumalacostraca</taxon>
        <taxon>Eucarida</taxon>
        <taxon>Euphausiacea</taxon>
        <taxon>Euphausiidae</taxon>
        <taxon>Meganyctiphanes</taxon>
    </lineage>
</organism>
<reference evidence="2 3" key="1">
    <citation type="submission" date="2024-05" db="EMBL/GenBank/DDBJ databases">
        <authorList>
            <person name="Wallberg A."/>
        </authorList>
    </citation>
    <scope>NUCLEOTIDE SEQUENCE [LARGE SCALE GENOMIC DNA]</scope>
</reference>
<evidence type="ECO:0000313" key="2">
    <source>
        <dbReference type="EMBL" id="CAL4119939.1"/>
    </source>
</evidence>
<keyword evidence="3" id="KW-1185">Reference proteome</keyword>
<accession>A0AAV2RBB0</accession>
<keyword evidence="1" id="KW-0732">Signal</keyword>